<evidence type="ECO:0008006" key="3">
    <source>
        <dbReference type="Google" id="ProtNLM"/>
    </source>
</evidence>
<evidence type="ECO:0000313" key="1">
    <source>
        <dbReference type="EMBL" id="MCQ4085000.1"/>
    </source>
</evidence>
<sequence>MRITDARTGLLTRIRPARTGLLYTRVQLTRTGAPFGTADLRALLVADVLFRLAEFNGLQVMACWADAGHAEDEVKALARDAERLGVHPPAAHVGDERDGPCDVHVVAHTAATYRGPDGPEYPSGPDIPVAACGPVTGAGGYLDTAGNDPLAMRLALLEHPYSEPVRLDREVLAAAQDQLSRWRERVAAWAEMPSRPSHPDVVRNAFTAFSEGLDTWAALAELRRLEGEPGVPDGSRFETFVYLDRILGLELPRAIGRACP</sequence>
<dbReference type="RefSeq" id="WP_255924090.1">
    <property type="nucleotide sequence ID" value="NZ_JANFNG010000048.1"/>
</dbReference>
<organism evidence="1 2">
    <name type="scientific">Streptomyces humicola</name>
    <dbReference type="NCBI Taxonomy" id="2953240"/>
    <lineage>
        <taxon>Bacteria</taxon>
        <taxon>Bacillati</taxon>
        <taxon>Actinomycetota</taxon>
        <taxon>Actinomycetes</taxon>
        <taxon>Kitasatosporales</taxon>
        <taxon>Streptomycetaceae</taxon>
        <taxon>Streptomyces</taxon>
    </lineage>
</organism>
<dbReference type="Gene3D" id="1.20.120.640">
    <property type="entry name" value="Anticodon-binding domain of a subclass of class I aminoacyl-tRNA synthetases"/>
    <property type="match status" value="1"/>
</dbReference>
<accession>A0ABT1Q6J4</accession>
<gene>
    <name evidence="1" type="ORF">NGB36_31680</name>
</gene>
<evidence type="ECO:0000313" key="2">
    <source>
        <dbReference type="Proteomes" id="UP001057702"/>
    </source>
</evidence>
<proteinExistence type="predicted"/>
<dbReference type="Proteomes" id="UP001057702">
    <property type="component" value="Unassembled WGS sequence"/>
</dbReference>
<keyword evidence="2" id="KW-1185">Reference proteome</keyword>
<reference evidence="1" key="1">
    <citation type="submission" date="2022-06" db="EMBL/GenBank/DDBJ databases">
        <title>Draft genome sequence of Streptomyces sp. RB6PN25 isolated from peat swamp forest in Thailand.</title>
        <authorList>
            <person name="Duangmal K."/>
            <person name="Klaysubun C."/>
        </authorList>
    </citation>
    <scope>NUCLEOTIDE SEQUENCE</scope>
    <source>
        <strain evidence="1">RB6PN25</strain>
    </source>
</reference>
<name>A0ABT1Q6J4_9ACTN</name>
<protein>
    <recommendedName>
        <fullName evidence="3">Cysteinyl-tRNA synthetase</fullName>
    </recommendedName>
</protein>
<comment type="caution">
    <text evidence="1">The sequence shown here is derived from an EMBL/GenBank/DDBJ whole genome shotgun (WGS) entry which is preliminary data.</text>
</comment>
<dbReference type="EMBL" id="JANFNG010000048">
    <property type="protein sequence ID" value="MCQ4085000.1"/>
    <property type="molecule type" value="Genomic_DNA"/>
</dbReference>